<gene>
    <name evidence="3" type="ORF">MUN86_16580</name>
</gene>
<dbReference type="PANTHER" id="PTHR34406">
    <property type="entry name" value="PROTEIN YCEI"/>
    <property type="match status" value="1"/>
</dbReference>
<name>A0ABY4G2R6_9BACT</name>
<evidence type="ECO:0000313" key="4">
    <source>
        <dbReference type="Proteomes" id="UP000830401"/>
    </source>
</evidence>
<evidence type="ECO:0000259" key="2">
    <source>
        <dbReference type="SMART" id="SM00867"/>
    </source>
</evidence>
<sequence>MKTVLAFLLFLSLTSFQPAATTYQAKPTASQLTWTGHAEAGTWAPTGSVQLRRGTFEYDGQTLRNGRFEFDMSTIKHEDAKLTEHLRGTDFFDAAKYPTAVFVLREVKNSTAIGQLTIKGITMPVQFPLTLERLPNGSLRVTGTATIDRTQFGVNYNSSSFFQNLGSYAIRNDFQLAFTVVASKS</sequence>
<dbReference type="SUPFAM" id="SSF101874">
    <property type="entry name" value="YceI-like"/>
    <property type="match status" value="1"/>
</dbReference>
<dbReference type="SMART" id="SM00867">
    <property type="entry name" value="YceI"/>
    <property type="match status" value="1"/>
</dbReference>
<proteinExistence type="predicted"/>
<keyword evidence="1" id="KW-0732">Signal</keyword>
<protein>
    <submittedName>
        <fullName evidence="3">YceI family protein</fullName>
    </submittedName>
</protein>
<accession>A0ABY4G2R6</accession>
<feature type="signal peptide" evidence="1">
    <location>
        <begin position="1"/>
        <end position="20"/>
    </location>
</feature>
<dbReference type="Proteomes" id="UP000830401">
    <property type="component" value="Chromosome"/>
</dbReference>
<organism evidence="3 4">
    <name type="scientific">Hymenobacter volaticus</name>
    <dbReference type="NCBI Taxonomy" id="2932254"/>
    <lineage>
        <taxon>Bacteria</taxon>
        <taxon>Pseudomonadati</taxon>
        <taxon>Bacteroidota</taxon>
        <taxon>Cytophagia</taxon>
        <taxon>Cytophagales</taxon>
        <taxon>Hymenobacteraceae</taxon>
        <taxon>Hymenobacter</taxon>
    </lineage>
</organism>
<feature type="domain" description="Lipid/polyisoprenoid-binding YceI-like" evidence="2">
    <location>
        <begin position="22"/>
        <end position="183"/>
    </location>
</feature>
<evidence type="ECO:0000256" key="1">
    <source>
        <dbReference type="SAM" id="SignalP"/>
    </source>
</evidence>
<evidence type="ECO:0000313" key="3">
    <source>
        <dbReference type="EMBL" id="UOQ65160.1"/>
    </source>
</evidence>
<feature type="chain" id="PRO_5047233185" evidence="1">
    <location>
        <begin position="21"/>
        <end position="185"/>
    </location>
</feature>
<dbReference type="Pfam" id="PF04264">
    <property type="entry name" value="YceI"/>
    <property type="match status" value="1"/>
</dbReference>
<keyword evidence="4" id="KW-1185">Reference proteome</keyword>
<dbReference type="Gene3D" id="2.40.128.110">
    <property type="entry name" value="Lipid/polyisoprenoid-binding, YceI-like"/>
    <property type="match status" value="1"/>
</dbReference>
<dbReference type="PANTHER" id="PTHR34406:SF1">
    <property type="entry name" value="PROTEIN YCEI"/>
    <property type="match status" value="1"/>
</dbReference>
<reference evidence="3" key="1">
    <citation type="submission" date="2022-04" db="EMBL/GenBank/DDBJ databases">
        <title>Hymenobacter sp. isolated from the air.</title>
        <authorList>
            <person name="Won M."/>
            <person name="Lee C.-M."/>
            <person name="Woen H.-Y."/>
            <person name="Kwon S.-W."/>
        </authorList>
    </citation>
    <scope>NUCLEOTIDE SEQUENCE</scope>
    <source>
        <strain evidence="3">5420S-77</strain>
    </source>
</reference>
<dbReference type="InterPro" id="IPR007372">
    <property type="entry name" value="Lipid/polyisoprenoid-bd_YceI"/>
</dbReference>
<dbReference type="EMBL" id="CP095061">
    <property type="protein sequence ID" value="UOQ65160.1"/>
    <property type="molecule type" value="Genomic_DNA"/>
</dbReference>
<dbReference type="RefSeq" id="WP_245119169.1">
    <property type="nucleotide sequence ID" value="NZ_CP095061.1"/>
</dbReference>
<dbReference type="InterPro" id="IPR036761">
    <property type="entry name" value="TTHA0802/YceI-like_sf"/>
</dbReference>